<name>A0ABN3E7P7_9MICO</name>
<dbReference type="RefSeq" id="WP_259481732.1">
    <property type="nucleotide sequence ID" value="NZ_BAAAQY010000020.1"/>
</dbReference>
<sequence length="240" mass="25620">MSRVSAPVPVGARSRHRAHLVAAMLPERVDGYHEPWFDDGAALLAMLAAHPSVSAVVASRDEDALAPWEAVRLDAAGFVRELRFHADRHRPPYLAAVRAEAERSDEQDLVRRGARAAYLRAAATGDSVSVDDAGVRGLGRLLRDSDVTFATSAPFELLPAVRDDDVVLIDPAVGTDAVDDRALRSLVNALTARGAAVVAPPPRGRDGWPGLAVLDGGDPAEPVWGNGALRRLRKDSARNL</sequence>
<evidence type="ECO:0000313" key="1">
    <source>
        <dbReference type="EMBL" id="GAA2250508.1"/>
    </source>
</evidence>
<protein>
    <submittedName>
        <fullName evidence="1">Uncharacterized protein</fullName>
    </submittedName>
</protein>
<comment type="caution">
    <text evidence="1">The sequence shown here is derived from an EMBL/GenBank/DDBJ whole genome shotgun (WGS) entry which is preliminary data.</text>
</comment>
<reference evidence="1 2" key="1">
    <citation type="journal article" date="2019" name="Int. J. Syst. Evol. Microbiol.">
        <title>The Global Catalogue of Microorganisms (GCM) 10K type strain sequencing project: providing services to taxonomists for standard genome sequencing and annotation.</title>
        <authorList>
            <consortium name="The Broad Institute Genomics Platform"/>
            <consortium name="The Broad Institute Genome Sequencing Center for Infectious Disease"/>
            <person name="Wu L."/>
            <person name="Ma J."/>
        </authorList>
    </citation>
    <scope>NUCLEOTIDE SEQUENCE [LARGE SCALE GENOMIC DNA]</scope>
    <source>
        <strain evidence="1 2">JCM 16117</strain>
    </source>
</reference>
<gene>
    <name evidence="1" type="ORF">GCM10009851_40050</name>
</gene>
<accession>A0ABN3E7P7</accession>
<organism evidence="1 2">
    <name type="scientific">Herbiconiux moechotypicola</name>
    <dbReference type="NCBI Taxonomy" id="637393"/>
    <lineage>
        <taxon>Bacteria</taxon>
        <taxon>Bacillati</taxon>
        <taxon>Actinomycetota</taxon>
        <taxon>Actinomycetes</taxon>
        <taxon>Micrococcales</taxon>
        <taxon>Microbacteriaceae</taxon>
        <taxon>Herbiconiux</taxon>
    </lineage>
</organism>
<dbReference type="Proteomes" id="UP001500929">
    <property type="component" value="Unassembled WGS sequence"/>
</dbReference>
<dbReference type="EMBL" id="BAAAQY010000020">
    <property type="protein sequence ID" value="GAA2250508.1"/>
    <property type="molecule type" value="Genomic_DNA"/>
</dbReference>
<keyword evidence="2" id="KW-1185">Reference proteome</keyword>
<evidence type="ECO:0000313" key="2">
    <source>
        <dbReference type="Proteomes" id="UP001500929"/>
    </source>
</evidence>
<proteinExistence type="predicted"/>